<proteinExistence type="predicted"/>
<evidence type="ECO:0000313" key="2">
    <source>
        <dbReference type="Proteomes" id="UP000298030"/>
    </source>
</evidence>
<organism evidence="1 2">
    <name type="scientific">Coprinellus micaceus</name>
    <name type="common">Glistening ink-cap mushroom</name>
    <name type="synonym">Coprinus micaceus</name>
    <dbReference type="NCBI Taxonomy" id="71717"/>
    <lineage>
        <taxon>Eukaryota</taxon>
        <taxon>Fungi</taxon>
        <taxon>Dikarya</taxon>
        <taxon>Basidiomycota</taxon>
        <taxon>Agaricomycotina</taxon>
        <taxon>Agaricomycetes</taxon>
        <taxon>Agaricomycetidae</taxon>
        <taxon>Agaricales</taxon>
        <taxon>Agaricineae</taxon>
        <taxon>Psathyrellaceae</taxon>
        <taxon>Coprinellus</taxon>
    </lineage>
</organism>
<dbReference type="AlphaFoldDB" id="A0A4Y7TJJ0"/>
<comment type="caution">
    <text evidence="1">The sequence shown here is derived from an EMBL/GenBank/DDBJ whole genome shotgun (WGS) entry which is preliminary data.</text>
</comment>
<name>A0A4Y7TJJ0_COPMI</name>
<sequence length="87" mass="9583">MATPQMDPPVDLPVPDLFSLKGQNALITGATRGESNADRVISYHIYLRSALGFPHARRSIALFSPFICLYSSLCPFFSELWGACGMF</sequence>
<gene>
    <name evidence="1" type="ORF">FA13DRAFT_1729600</name>
</gene>
<protein>
    <submittedName>
        <fullName evidence="1">Uncharacterized protein</fullName>
    </submittedName>
</protein>
<reference evidence="1 2" key="1">
    <citation type="journal article" date="2019" name="Nat. Ecol. Evol.">
        <title>Megaphylogeny resolves global patterns of mushroom evolution.</title>
        <authorList>
            <person name="Varga T."/>
            <person name="Krizsan K."/>
            <person name="Foldi C."/>
            <person name="Dima B."/>
            <person name="Sanchez-Garcia M."/>
            <person name="Sanchez-Ramirez S."/>
            <person name="Szollosi G.J."/>
            <person name="Szarkandi J.G."/>
            <person name="Papp V."/>
            <person name="Albert L."/>
            <person name="Andreopoulos W."/>
            <person name="Angelini C."/>
            <person name="Antonin V."/>
            <person name="Barry K.W."/>
            <person name="Bougher N.L."/>
            <person name="Buchanan P."/>
            <person name="Buyck B."/>
            <person name="Bense V."/>
            <person name="Catcheside P."/>
            <person name="Chovatia M."/>
            <person name="Cooper J."/>
            <person name="Damon W."/>
            <person name="Desjardin D."/>
            <person name="Finy P."/>
            <person name="Geml J."/>
            <person name="Haridas S."/>
            <person name="Hughes K."/>
            <person name="Justo A."/>
            <person name="Karasinski D."/>
            <person name="Kautmanova I."/>
            <person name="Kiss B."/>
            <person name="Kocsube S."/>
            <person name="Kotiranta H."/>
            <person name="LaButti K.M."/>
            <person name="Lechner B.E."/>
            <person name="Liimatainen K."/>
            <person name="Lipzen A."/>
            <person name="Lukacs Z."/>
            <person name="Mihaltcheva S."/>
            <person name="Morgado L.N."/>
            <person name="Niskanen T."/>
            <person name="Noordeloos M.E."/>
            <person name="Ohm R.A."/>
            <person name="Ortiz-Santana B."/>
            <person name="Ovrebo C."/>
            <person name="Racz N."/>
            <person name="Riley R."/>
            <person name="Savchenko A."/>
            <person name="Shiryaev A."/>
            <person name="Soop K."/>
            <person name="Spirin V."/>
            <person name="Szebenyi C."/>
            <person name="Tomsovsky M."/>
            <person name="Tulloss R.E."/>
            <person name="Uehling J."/>
            <person name="Grigoriev I.V."/>
            <person name="Vagvolgyi C."/>
            <person name="Papp T."/>
            <person name="Martin F.M."/>
            <person name="Miettinen O."/>
            <person name="Hibbett D.S."/>
            <person name="Nagy L.G."/>
        </authorList>
    </citation>
    <scope>NUCLEOTIDE SEQUENCE [LARGE SCALE GENOMIC DNA]</scope>
    <source>
        <strain evidence="1 2">FP101781</strain>
    </source>
</reference>
<dbReference type="EMBL" id="QPFP01000010">
    <property type="protein sequence ID" value="TEB34118.1"/>
    <property type="molecule type" value="Genomic_DNA"/>
</dbReference>
<evidence type="ECO:0000313" key="1">
    <source>
        <dbReference type="EMBL" id="TEB34118.1"/>
    </source>
</evidence>
<accession>A0A4Y7TJJ0</accession>
<keyword evidence="2" id="KW-1185">Reference proteome</keyword>
<dbReference type="Proteomes" id="UP000298030">
    <property type="component" value="Unassembled WGS sequence"/>
</dbReference>